<evidence type="ECO:0000256" key="4">
    <source>
        <dbReference type="PROSITE-ProRule" id="PRU00779"/>
    </source>
</evidence>
<evidence type="ECO:0000256" key="1">
    <source>
        <dbReference type="ARBA" id="ARBA00004613"/>
    </source>
</evidence>
<dbReference type="RefSeq" id="XP_054830721.1">
    <property type="nucleotide sequence ID" value="XM_054974746.1"/>
</dbReference>
<comment type="subcellular location">
    <subcellularLocation>
        <location evidence="1">Secreted</location>
    </subcellularLocation>
</comment>
<dbReference type="PANTHER" id="PTHR13826">
    <property type="entry name" value="INTESTINAL TREFOIL FACTOR-RELATED"/>
    <property type="match status" value="1"/>
</dbReference>
<feature type="signal peptide" evidence="5">
    <location>
        <begin position="1"/>
        <end position="24"/>
    </location>
</feature>
<dbReference type="FunFam" id="4.10.110.10:FF:000006">
    <property type="entry name" value="Trefoil factor 1"/>
    <property type="match status" value="1"/>
</dbReference>
<evidence type="ECO:0000313" key="7">
    <source>
        <dbReference type="Proteomes" id="UP001190640"/>
    </source>
</evidence>
<dbReference type="InterPro" id="IPR017994">
    <property type="entry name" value="P_trefoil_chordata"/>
</dbReference>
<name>A0AA97J4B2_EUBMA</name>
<dbReference type="InterPro" id="IPR017957">
    <property type="entry name" value="P_trefoil_CS"/>
</dbReference>
<keyword evidence="7" id="KW-1185">Reference proteome</keyword>
<dbReference type="PANTHER" id="PTHR13826:SF14">
    <property type="entry name" value="TREFOIL FACTOR 2"/>
    <property type="match status" value="1"/>
</dbReference>
<evidence type="ECO:0000313" key="8">
    <source>
        <dbReference type="RefSeq" id="XP_054830721.1"/>
    </source>
</evidence>
<feature type="disulfide bond" evidence="4">
    <location>
        <begin position="43"/>
        <end position="58"/>
    </location>
</feature>
<dbReference type="Proteomes" id="UP001190640">
    <property type="component" value="Chromosome 3"/>
</dbReference>
<dbReference type="SUPFAM" id="SSF57492">
    <property type="entry name" value="Trefoil"/>
    <property type="match status" value="1"/>
</dbReference>
<dbReference type="InterPro" id="IPR000519">
    <property type="entry name" value="P_trefoil_dom"/>
</dbReference>
<feature type="disulfide bond" evidence="4">
    <location>
        <begin position="33"/>
        <end position="59"/>
    </location>
</feature>
<dbReference type="AlphaFoldDB" id="A0AA97J4B2"/>
<evidence type="ECO:0000256" key="3">
    <source>
        <dbReference type="ARBA" id="ARBA00023157"/>
    </source>
</evidence>
<dbReference type="PROSITE" id="PS00025">
    <property type="entry name" value="P_TREFOIL_1"/>
    <property type="match status" value="1"/>
</dbReference>
<feature type="chain" id="PRO_5041664540" evidence="5">
    <location>
        <begin position="25"/>
        <end position="80"/>
    </location>
</feature>
<organism evidence="7 8">
    <name type="scientific">Eublepharis macularius</name>
    <name type="common">Leopard gecko</name>
    <name type="synonym">Cyrtodactylus macularius</name>
    <dbReference type="NCBI Taxonomy" id="481883"/>
    <lineage>
        <taxon>Eukaryota</taxon>
        <taxon>Metazoa</taxon>
        <taxon>Chordata</taxon>
        <taxon>Craniata</taxon>
        <taxon>Vertebrata</taxon>
        <taxon>Euteleostomi</taxon>
        <taxon>Lepidosauria</taxon>
        <taxon>Squamata</taxon>
        <taxon>Bifurcata</taxon>
        <taxon>Gekkota</taxon>
        <taxon>Eublepharidae</taxon>
        <taxon>Eublepharinae</taxon>
        <taxon>Eublepharis</taxon>
    </lineage>
</organism>
<dbReference type="Gene3D" id="4.10.110.10">
    <property type="entry name" value="Spasmolytic Protein, domain 1"/>
    <property type="match status" value="1"/>
</dbReference>
<dbReference type="GeneID" id="129326534"/>
<dbReference type="PROSITE" id="PS51448">
    <property type="entry name" value="P_TREFOIL_2"/>
    <property type="match status" value="1"/>
</dbReference>
<evidence type="ECO:0000259" key="6">
    <source>
        <dbReference type="PROSITE" id="PS51448"/>
    </source>
</evidence>
<sequence length="80" mass="8859">MEHKRFLLWAVVLILGLSSSLTNGNTILSSQQCEIQPIARVNCGYAGISAEECNNRGCCFDSRITGVIWCFFPKNGPECF</sequence>
<evidence type="ECO:0000256" key="5">
    <source>
        <dbReference type="SAM" id="SignalP"/>
    </source>
</evidence>
<protein>
    <submittedName>
        <fullName evidence="8">Gastrointestinal growth factor xP1</fullName>
    </submittedName>
</protein>
<dbReference type="KEGG" id="emc:129326534"/>
<keyword evidence="3 4" id="KW-1015">Disulfide bond</keyword>
<reference evidence="8" key="1">
    <citation type="submission" date="2025-08" db="UniProtKB">
        <authorList>
            <consortium name="RefSeq"/>
        </authorList>
    </citation>
    <scope>IDENTIFICATION</scope>
    <source>
        <tissue evidence="8">Blood</tissue>
    </source>
</reference>
<evidence type="ECO:0000256" key="2">
    <source>
        <dbReference type="ARBA" id="ARBA00022525"/>
    </source>
</evidence>
<keyword evidence="2" id="KW-0964">Secreted</keyword>
<feature type="disulfide bond" evidence="4">
    <location>
        <begin position="53"/>
        <end position="70"/>
    </location>
</feature>
<dbReference type="PRINTS" id="PR00680">
    <property type="entry name" value="PTREFOIL"/>
</dbReference>
<dbReference type="InterPro" id="IPR044913">
    <property type="entry name" value="P_trefoil_dom_sf"/>
</dbReference>
<dbReference type="Pfam" id="PF00088">
    <property type="entry name" value="Trefoil"/>
    <property type="match status" value="1"/>
</dbReference>
<dbReference type="CDD" id="cd00111">
    <property type="entry name" value="Trefoil"/>
    <property type="match status" value="1"/>
</dbReference>
<keyword evidence="5" id="KW-0732">Signal</keyword>
<feature type="domain" description="P-type" evidence="6">
    <location>
        <begin position="31"/>
        <end position="74"/>
    </location>
</feature>
<accession>A0AA97J4B2</accession>
<proteinExistence type="predicted"/>
<gene>
    <name evidence="8" type="primary">LOC129326534</name>
</gene>
<dbReference type="GO" id="GO:0005615">
    <property type="term" value="C:extracellular space"/>
    <property type="evidence" value="ECO:0007669"/>
    <property type="project" value="TreeGrafter"/>
</dbReference>
<dbReference type="SMART" id="SM00018">
    <property type="entry name" value="PD"/>
    <property type="match status" value="1"/>
</dbReference>